<proteinExistence type="inferred from homology"/>
<evidence type="ECO:0000256" key="3">
    <source>
        <dbReference type="ARBA" id="ARBA00022617"/>
    </source>
</evidence>
<dbReference type="CTD" id="20240616"/>
<keyword evidence="3 9" id="KW-0349">Heme</keyword>
<evidence type="ECO:0000256" key="1">
    <source>
        <dbReference type="ARBA" id="ARBA00013895"/>
    </source>
</evidence>
<comment type="similarity">
    <text evidence="9">Belongs to the globin family.</text>
</comment>
<gene>
    <name evidence="11" type="ORF">LOTGIDRAFT_167450</name>
</gene>
<keyword evidence="7" id="KW-0514">Muscle protein</keyword>
<keyword evidence="5" id="KW-0479">Metal-binding</keyword>
<dbReference type="PANTHER" id="PTHR46458">
    <property type="entry name" value="BLR2807 PROTEIN"/>
    <property type="match status" value="1"/>
</dbReference>
<protein>
    <recommendedName>
        <fullName evidence="1">Globin</fullName>
    </recommendedName>
    <alternativeName>
        <fullName evidence="8">Myoglobin</fullName>
    </alternativeName>
</protein>
<evidence type="ECO:0000256" key="9">
    <source>
        <dbReference type="RuleBase" id="RU000356"/>
    </source>
</evidence>
<dbReference type="AlphaFoldDB" id="V3ZYY7"/>
<evidence type="ECO:0000313" key="12">
    <source>
        <dbReference type="Proteomes" id="UP000030746"/>
    </source>
</evidence>
<dbReference type="GO" id="GO:0019825">
    <property type="term" value="F:oxygen binding"/>
    <property type="evidence" value="ECO:0007669"/>
    <property type="project" value="InterPro"/>
</dbReference>
<keyword evidence="4 9" id="KW-0561">Oxygen transport</keyword>
<dbReference type="KEGG" id="lgi:LOTGIDRAFT_167450"/>
<dbReference type="InterPro" id="IPR009050">
    <property type="entry name" value="Globin-like_sf"/>
</dbReference>
<dbReference type="Proteomes" id="UP000030746">
    <property type="component" value="Unassembled WGS sequence"/>
</dbReference>
<keyword evidence="2 9" id="KW-0813">Transport</keyword>
<keyword evidence="6" id="KW-0408">Iron</keyword>
<dbReference type="InterPro" id="IPR012292">
    <property type="entry name" value="Globin/Proto"/>
</dbReference>
<dbReference type="InterPro" id="IPR044399">
    <property type="entry name" value="Mb-like_M"/>
</dbReference>
<evidence type="ECO:0000313" key="11">
    <source>
        <dbReference type="EMBL" id="ESO86216.1"/>
    </source>
</evidence>
<dbReference type="InterPro" id="IPR050532">
    <property type="entry name" value="Globin-like_OT"/>
</dbReference>
<dbReference type="InterPro" id="IPR000971">
    <property type="entry name" value="Globin"/>
</dbReference>
<sequence length="104" mass="12218">MDDNQESLKENYRFRCHVGLFCETIRIAVEEMREIEEVLLFLKDLGRKHRMYGATPTYIKTAGEGIVYAIDRKLGNEFTRSMKTSWKKFFTILQDSILEGLEFG</sequence>
<name>V3ZYY7_LOTGI</name>
<dbReference type="GeneID" id="20240616"/>
<organism evidence="11 12">
    <name type="scientific">Lottia gigantea</name>
    <name type="common">Giant owl limpet</name>
    <dbReference type="NCBI Taxonomy" id="225164"/>
    <lineage>
        <taxon>Eukaryota</taxon>
        <taxon>Metazoa</taxon>
        <taxon>Spiralia</taxon>
        <taxon>Lophotrochozoa</taxon>
        <taxon>Mollusca</taxon>
        <taxon>Gastropoda</taxon>
        <taxon>Patellogastropoda</taxon>
        <taxon>Lottioidea</taxon>
        <taxon>Lottiidae</taxon>
        <taxon>Lottia</taxon>
    </lineage>
</organism>
<dbReference type="OrthoDB" id="436496at2759"/>
<feature type="domain" description="Globin" evidence="10">
    <location>
        <begin position="1"/>
        <end position="102"/>
    </location>
</feature>
<accession>V3ZYY7</accession>
<dbReference type="PROSITE" id="PS01033">
    <property type="entry name" value="GLOBIN"/>
    <property type="match status" value="1"/>
</dbReference>
<evidence type="ECO:0000256" key="7">
    <source>
        <dbReference type="ARBA" id="ARBA00023179"/>
    </source>
</evidence>
<dbReference type="Pfam" id="PF00042">
    <property type="entry name" value="Globin"/>
    <property type="match status" value="1"/>
</dbReference>
<dbReference type="PANTHER" id="PTHR46458:SF1">
    <property type="entry name" value="GEO09476P1"/>
    <property type="match status" value="1"/>
</dbReference>
<evidence type="ECO:0000256" key="8">
    <source>
        <dbReference type="ARBA" id="ARBA00030087"/>
    </source>
</evidence>
<dbReference type="CDD" id="cd01040">
    <property type="entry name" value="Mb-like"/>
    <property type="match status" value="1"/>
</dbReference>
<dbReference type="RefSeq" id="XP_009063174.1">
    <property type="nucleotide sequence ID" value="XM_009064926.1"/>
</dbReference>
<dbReference type="EMBL" id="KB203149">
    <property type="protein sequence ID" value="ESO86216.1"/>
    <property type="molecule type" value="Genomic_DNA"/>
</dbReference>
<dbReference type="HOGENOM" id="CLU_2253079_0_0_1"/>
<dbReference type="Gene3D" id="1.10.490.10">
    <property type="entry name" value="Globins"/>
    <property type="match status" value="1"/>
</dbReference>
<dbReference type="GO" id="GO:0020037">
    <property type="term" value="F:heme binding"/>
    <property type="evidence" value="ECO:0007669"/>
    <property type="project" value="InterPro"/>
</dbReference>
<evidence type="ECO:0000256" key="4">
    <source>
        <dbReference type="ARBA" id="ARBA00022621"/>
    </source>
</evidence>
<evidence type="ECO:0000259" key="10">
    <source>
        <dbReference type="PROSITE" id="PS01033"/>
    </source>
</evidence>
<keyword evidence="12" id="KW-1185">Reference proteome</keyword>
<dbReference type="GO" id="GO:0005344">
    <property type="term" value="F:oxygen carrier activity"/>
    <property type="evidence" value="ECO:0007669"/>
    <property type="project" value="UniProtKB-KW"/>
</dbReference>
<dbReference type="GO" id="GO:0046872">
    <property type="term" value="F:metal ion binding"/>
    <property type="evidence" value="ECO:0007669"/>
    <property type="project" value="UniProtKB-KW"/>
</dbReference>
<dbReference type="SUPFAM" id="SSF46458">
    <property type="entry name" value="Globin-like"/>
    <property type="match status" value="1"/>
</dbReference>
<evidence type="ECO:0000256" key="6">
    <source>
        <dbReference type="ARBA" id="ARBA00023004"/>
    </source>
</evidence>
<reference evidence="11 12" key="1">
    <citation type="journal article" date="2013" name="Nature">
        <title>Insights into bilaterian evolution from three spiralian genomes.</title>
        <authorList>
            <person name="Simakov O."/>
            <person name="Marletaz F."/>
            <person name="Cho S.J."/>
            <person name="Edsinger-Gonzales E."/>
            <person name="Havlak P."/>
            <person name="Hellsten U."/>
            <person name="Kuo D.H."/>
            <person name="Larsson T."/>
            <person name="Lv J."/>
            <person name="Arendt D."/>
            <person name="Savage R."/>
            <person name="Osoegawa K."/>
            <person name="de Jong P."/>
            <person name="Grimwood J."/>
            <person name="Chapman J.A."/>
            <person name="Shapiro H."/>
            <person name="Aerts A."/>
            <person name="Otillar R.P."/>
            <person name="Terry A.Y."/>
            <person name="Boore J.L."/>
            <person name="Grigoriev I.V."/>
            <person name="Lindberg D.R."/>
            <person name="Seaver E.C."/>
            <person name="Weisblat D.A."/>
            <person name="Putnam N.H."/>
            <person name="Rokhsar D.S."/>
        </authorList>
    </citation>
    <scope>NUCLEOTIDE SEQUENCE [LARGE SCALE GENOMIC DNA]</scope>
</reference>
<evidence type="ECO:0000256" key="2">
    <source>
        <dbReference type="ARBA" id="ARBA00022448"/>
    </source>
</evidence>
<evidence type="ECO:0000256" key="5">
    <source>
        <dbReference type="ARBA" id="ARBA00022723"/>
    </source>
</evidence>